<keyword evidence="2" id="KW-1185">Reference proteome</keyword>
<name>A0A7W6MIQ7_9HYPH</name>
<accession>A0A7W6MIQ7</accession>
<comment type="caution">
    <text evidence="1">The sequence shown here is derived from an EMBL/GenBank/DDBJ whole genome shotgun (WGS) entry which is preliminary data.</text>
</comment>
<protein>
    <submittedName>
        <fullName evidence="1">Putative Fe-S protein YdhL (DUF1289 family)</fullName>
    </submittedName>
</protein>
<evidence type="ECO:0000313" key="1">
    <source>
        <dbReference type="EMBL" id="MBB4193480.1"/>
    </source>
</evidence>
<organism evidence="1 2">
    <name type="scientific">Rhizobium aethiopicum</name>
    <dbReference type="NCBI Taxonomy" id="1138170"/>
    <lineage>
        <taxon>Bacteria</taxon>
        <taxon>Pseudomonadati</taxon>
        <taxon>Pseudomonadota</taxon>
        <taxon>Alphaproteobacteria</taxon>
        <taxon>Hyphomicrobiales</taxon>
        <taxon>Rhizobiaceae</taxon>
        <taxon>Rhizobium/Agrobacterium group</taxon>
        <taxon>Rhizobium</taxon>
    </lineage>
</organism>
<proteinExistence type="predicted"/>
<dbReference type="Proteomes" id="UP000524492">
    <property type="component" value="Unassembled WGS sequence"/>
</dbReference>
<dbReference type="AlphaFoldDB" id="A0A7W6MIQ7"/>
<sequence>MNYTDAERRGIMAQLPARLATAAMTSRMKTSLAERPGQSS</sequence>
<reference evidence="1 2" key="1">
    <citation type="submission" date="2020-08" db="EMBL/GenBank/DDBJ databases">
        <title>Genomic Encyclopedia of Type Strains, Phase IV (KMG-V): Genome sequencing to study the core and pangenomes of soil and plant-associated prokaryotes.</title>
        <authorList>
            <person name="Whitman W."/>
        </authorList>
    </citation>
    <scope>NUCLEOTIDE SEQUENCE [LARGE SCALE GENOMIC DNA]</scope>
    <source>
        <strain evidence="1 2">SEMIA 4074</strain>
    </source>
</reference>
<evidence type="ECO:0000313" key="2">
    <source>
        <dbReference type="Proteomes" id="UP000524492"/>
    </source>
</evidence>
<dbReference type="EMBL" id="JACIFV010000012">
    <property type="protein sequence ID" value="MBB4193480.1"/>
    <property type="molecule type" value="Genomic_DNA"/>
</dbReference>
<gene>
    <name evidence="1" type="ORF">GGD53_003646</name>
</gene>